<dbReference type="RefSeq" id="XP_041195235.1">
    <property type="nucleotide sequence ID" value="XM_041335182.1"/>
</dbReference>
<proteinExistence type="predicted"/>
<protein>
    <submittedName>
        <fullName evidence="1">Uncharacterized protein</fullName>
    </submittedName>
</protein>
<dbReference type="AlphaFoldDB" id="A0A9P7JFQ6"/>
<name>A0A9P7JFQ6_9AGAM</name>
<evidence type="ECO:0000313" key="1">
    <source>
        <dbReference type="EMBL" id="KAG1819700.1"/>
    </source>
</evidence>
<gene>
    <name evidence="1" type="ORF">BJ212DRAFT_1342510</name>
</gene>
<accession>A0A9P7JFQ6</accession>
<dbReference type="GeneID" id="64629199"/>
<comment type="caution">
    <text evidence="1">The sequence shown here is derived from an EMBL/GenBank/DDBJ whole genome shotgun (WGS) entry which is preliminary data.</text>
</comment>
<reference evidence="1" key="1">
    <citation type="journal article" date="2020" name="New Phytol.">
        <title>Comparative genomics reveals dynamic genome evolution in host specialist ectomycorrhizal fungi.</title>
        <authorList>
            <person name="Lofgren L.A."/>
            <person name="Nguyen N.H."/>
            <person name="Vilgalys R."/>
            <person name="Ruytinx J."/>
            <person name="Liao H.L."/>
            <person name="Branco S."/>
            <person name="Kuo A."/>
            <person name="LaButti K."/>
            <person name="Lipzen A."/>
            <person name="Andreopoulos W."/>
            <person name="Pangilinan J."/>
            <person name="Riley R."/>
            <person name="Hundley H."/>
            <person name="Na H."/>
            <person name="Barry K."/>
            <person name="Grigoriev I.V."/>
            <person name="Stajich J.E."/>
            <person name="Kennedy P.G."/>
        </authorList>
    </citation>
    <scope>NUCLEOTIDE SEQUENCE</scope>
    <source>
        <strain evidence="1">MN1</strain>
    </source>
</reference>
<sequence length="149" mass="16041">MYRMRYGVPFGIGGIPIKITVSNPISLLALAAAGVKIPPLPSNCNPTVSPNEGSVLSDKAAANSNVPKVKVVKAGTCKIVKMRPSPTKNGRNLCALRWLKQLKVVGTTEEFCAYYGNLTPEQRKGYDEEAAALVATDTWTKTVSEGRLY</sequence>
<dbReference type="Proteomes" id="UP000807769">
    <property type="component" value="Unassembled WGS sequence"/>
</dbReference>
<dbReference type="OrthoDB" id="2689266at2759"/>
<evidence type="ECO:0000313" key="2">
    <source>
        <dbReference type="Proteomes" id="UP000807769"/>
    </source>
</evidence>
<organism evidence="1 2">
    <name type="scientific">Suillus subaureus</name>
    <dbReference type="NCBI Taxonomy" id="48587"/>
    <lineage>
        <taxon>Eukaryota</taxon>
        <taxon>Fungi</taxon>
        <taxon>Dikarya</taxon>
        <taxon>Basidiomycota</taxon>
        <taxon>Agaricomycotina</taxon>
        <taxon>Agaricomycetes</taxon>
        <taxon>Agaricomycetidae</taxon>
        <taxon>Boletales</taxon>
        <taxon>Suillineae</taxon>
        <taxon>Suillaceae</taxon>
        <taxon>Suillus</taxon>
    </lineage>
</organism>
<keyword evidence="2" id="KW-1185">Reference proteome</keyword>
<dbReference type="EMBL" id="JABBWG010000009">
    <property type="protein sequence ID" value="KAG1819700.1"/>
    <property type="molecule type" value="Genomic_DNA"/>
</dbReference>